<dbReference type="NCBIfam" id="TIGR02605">
    <property type="entry name" value="CxxC_CxxC_SSSS"/>
    <property type="match status" value="1"/>
</dbReference>
<evidence type="ECO:0000313" key="3">
    <source>
        <dbReference type="EMBL" id="SVB78681.1"/>
    </source>
</evidence>
<feature type="compositionally biased region" description="Basic and acidic residues" evidence="1">
    <location>
        <begin position="64"/>
        <end position="75"/>
    </location>
</feature>
<dbReference type="InterPro" id="IPR013429">
    <property type="entry name" value="Regulatory_FmdB_Zinc_ribbon"/>
</dbReference>
<evidence type="ECO:0000256" key="1">
    <source>
        <dbReference type="SAM" id="MobiDB-lite"/>
    </source>
</evidence>
<accession>A0A382GWX0</accession>
<organism evidence="3">
    <name type="scientific">marine metagenome</name>
    <dbReference type="NCBI Taxonomy" id="408172"/>
    <lineage>
        <taxon>unclassified sequences</taxon>
        <taxon>metagenomes</taxon>
        <taxon>ecological metagenomes</taxon>
    </lineage>
</organism>
<dbReference type="AlphaFoldDB" id="A0A382GWX0"/>
<name>A0A382GWX0_9ZZZZ</name>
<proteinExistence type="predicted"/>
<evidence type="ECO:0000259" key="2">
    <source>
        <dbReference type="SMART" id="SM00834"/>
    </source>
</evidence>
<dbReference type="SMART" id="SM00834">
    <property type="entry name" value="CxxC_CXXC_SSSS"/>
    <property type="match status" value="1"/>
</dbReference>
<feature type="domain" description="Putative regulatory protein FmdB zinc ribbon" evidence="2">
    <location>
        <begin position="1"/>
        <end position="40"/>
    </location>
</feature>
<gene>
    <name evidence="3" type="ORF">METZ01_LOCUS231535</name>
</gene>
<protein>
    <recommendedName>
        <fullName evidence="2">Putative regulatory protein FmdB zinc ribbon domain-containing protein</fullName>
    </recommendedName>
</protein>
<sequence>MPIFEYECQGCRHHFELLVLPRDRPSCPKCQGTDLEKQLSILSVSSDGTRQRHLGTARQAAKKVQRDKAHAEHEAYHHHHH</sequence>
<reference evidence="3" key="1">
    <citation type="submission" date="2018-05" db="EMBL/GenBank/DDBJ databases">
        <authorList>
            <person name="Lanie J.A."/>
            <person name="Ng W.-L."/>
            <person name="Kazmierczak K.M."/>
            <person name="Andrzejewski T.M."/>
            <person name="Davidsen T.M."/>
            <person name="Wayne K.J."/>
            <person name="Tettelin H."/>
            <person name="Glass J.I."/>
            <person name="Rusch D."/>
            <person name="Podicherti R."/>
            <person name="Tsui H.-C.T."/>
            <person name="Winkler M.E."/>
        </authorList>
    </citation>
    <scope>NUCLEOTIDE SEQUENCE</scope>
</reference>
<dbReference type="Pfam" id="PF09723">
    <property type="entry name" value="Zn_ribbon_8"/>
    <property type="match status" value="1"/>
</dbReference>
<feature type="compositionally biased region" description="Basic residues" evidence="1">
    <location>
        <begin position="51"/>
        <end position="63"/>
    </location>
</feature>
<feature type="region of interest" description="Disordered" evidence="1">
    <location>
        <begin position="46"/>
        <end position="81"/>
    </location>
</feature>
<dbReference type="EMBL" id="UINC01057482">
    <property type="protein sequence ID" value="SVB78681.1"/>
    <property type="molecule type" value="Genomic_DNA"/>
</dbReference>